<sequence length="195" mass="22041">MIKINLLPKEARKRVGFVQQIVLMSLMLLVTFVGIGFYWSYLNGVIEQKNQEIANTQARLQELQKIIDEINKFEAQRVALEQKLAVIAKLEKEQKLPVRMLDEVYKTLEDDLWLTSFTQQGDALAINGSALSNPVVSDYMRNLQASKFFKDVELVVSQSRLVGTQTIRDFQLKMALVAPPDLTANQAAPQETAGQ</sequence>
<dbReference type="InterPro" id="IPR052534">
    <property type="entry name" value="Extracell_DNA_Util/SecSys_Comp"/>
</dbReference>
<gene>
    <name evidence="3" type="ORF">U14_04082</name>
</gene>
<keyword evidence="1" id="KW-0175">Coiled coil</keyword>
<dbReference type="STRING" id="1499966.U14_04082"/>
<dbReference type="Pfam" id="PF05137">
    <property type="entry name" value="PilN"/>
    <property type="match status" value="1"/>
</dbReference>
<evidence type="ECO:0000313" key="4">
    <source>
        <dbReference type="Proteomes" id="UP000030700"/>
    </source>
</evidence>
<dbReference type="InterPro" id="IPR007813">
    <property type="entry name" value="PilN"/>
</dbReference>
<dbReference type="PANTHER" id="PTHR40278:SF1">
    <property type="entry name" value="DNA UTILIZATION PROTEIN HOFN"/>
    <property type="match status" value="1"/>
</dbReference>
<dbReference type="PANTHER" id="PTHR40278">
    <property type="entry name" value="DNA UTILIZATION PROTEIN HOFN"/>
    <property type="match status" value="1"/>
</dbReference>
<keyword evidence="2" id="KW-0812">Transmembrane</keyword>
<evidence type="ECO:0000256" key="1">
    <source>
        <dbReference type="SAM" id="Coils"/>
    </source>
</evidence>
<protein>
    <submittedName>
        <fullName evidence="3">Fumbrial assembly</fullName>
    </submittedName>
</protein>
<evidence type="ECO:0000256" key="2">
    <source>
        <dbReference type="SAM" id="Phobius"/>
    </source>
</evidence>
<proteinExistence type="predicted"/>
<dbReference type="EMBL" id="DF820459">
    <property type="protein sequence ID" value="GAK52825.1"/>
    <property type="molecule type" value="Genomic_DNA"/>
</dbReference>
<dbReference type="AlphaFoldDB" id="A0A0S6W3E7"/>
<accession>A0A0S6W3E7</accession>
<keyword evidence="2" id="KW-0472">Membrane</keyword>
<feature type="transmembrane region" description="Helical" evidence="2">
    <location>
        <begin position="21"/>
        <end position="41"/>
    </location>
</feature>
<reference evidence="3" key="1">
    <citation type="journal article" date="2015" name="PeerJ">
        <title>First genomic representation of candidate bacterial phylum KSB3 points to enhanced environmental sensing as a trigger of wastewater bulking.</title>
        <authorList>
            <person name="Sekiguchi Y."/>
            <person name="Ohashi A."/>
            <person name="Parks D.H."/>
            <person name="Yamauchi T."/>
            <person name="Tyson G.W."/>
            <person name="Hugenholtz P."/>
        </authorList>
    </citation>
    <scope>NUCLEOTIDE SEQUENCE [LARGE SCALE GENOMIC DNA]</scope>
</reference>
<dbReference type="HOGENOM" id="CLU_081304_0_1_0"/>
<name>A0A0S6W3E7_9BACT</name>
<dbReference type="Proteomes" id="UP000030700">
    <property type="component" value="Unassembled WGS sequence"/>
</dbReference>
<feature type="coiled-coil region" evidence="1">
    <location>
        <begin position="46"/>
        <end position="83"/>
    </location>
</feature>
<organism evidence="3">
    <name type="scientific">Candidatus Moduliflexus flocculans</name>
    <dbReference type="NCBI Taxonomy" id="1499966"/>
    <lineage>
        <taxon>Bacteria</taxon>
        <taxon>Candidatus Moduliflexota</taxon>
        <taxon>Candidatus Moduliflexia</taxon>
        <taxon>Candidatus Moduliflexales</taxon>
        <taxon>Candidatus Moduliflexaceae</taxon>
    </lineage>
</organism>
<evidence type="ECO:0000313" key="3">
    <source>
        <dbReference type="EMBL" id="GAK52825.1"/>
    </source>
</evidence>
<keyword evidence="4" id="KW-1185">Reference proteome</keyword>
<keyword evidence="2" id="KW-1133">Transmembrane helix</keyword>